<gene>
    <name evidence="2" type="ORF">GPECTOR_92g592</name>
</gene>
<feature type="region of interest" description="Disordered" evidence="1">
    <location>
        <begin position="1"/>
        <end position="39"/>
    </location>
</feature>
<protein>
    <submittedName>
        <fullName evidence="2">Uncharacterized protein</fullName>
    </submittedName>
</protein>
<feature type="compositionally biased region" description="Basic and acidic residues" evidence="1">
    <location>
        <begin position="1"/>
        <end position="12"/>
    </location>
</feature>
<accession>A0A150G0J1</accession>
<dbReference type="Proteomes" id="UP000075714">
    <property type="component" value="Unassembled WGS sequence"/>
</dbReference>
<evidence type="ECO:0000256" key="1">
    <source>
        <dbReference type="SAM" id="MobiDB-lite"/>
    </source>
</evidence>
<evidence type="ECO:0000313" key="3">
    <source>
        <dbReference type="Proteomes" id="UP000075714"/>
    </source>
</evidence>
<keyword evidence="3" id="KW-1185">Reference proteome</keyword>
<sequence length="133" mass="14764">MARTKSEARKSDGQGAARRGPSGVKAKPEKAAPKDASFVVSSLQEWQPDGWHSYQGPGTRETDSVHKTLKAANKRARELFFKENPWGLGADEIENEDVEEEVDEFGCVTLTVCPPDSEMWEVQVEMVASKKKK</sequence>
<proteinExistence type="predicted"/>
<evidence type="ECO:0000313" key="2">
    <source>
        <dbReference type="EMBL" id="KXZ43369.1"/>
    </source>
</evidence>
<name>A0A150G0J1_GONPE</name>
<comment type="caution">
    <text evidence="2">The sequence shown here is derived from an EMBL/GenBank/DDBJ whole genome shotgun (WGS) entry which is preliminary data.</text>
</comment>
<reference evidence="3" key="1">
    <citation type="journal article" date="2016" name="Nat. Commun.">
        <title>The Gonium pectorale genome demonstrates co-option of cell cycle regulation during the evolution of multicellularity.</title>
        <authorList>
            <person name="Hanschen E.R."/>
            <person name="Marriage T.N."/>
            <person name="Ferris P.J."/>
            <person name="Hamaji T."/>
            <person name="Toyoda A."/>
            <person name="Fujiyama A."/>
            <person name="Neme R."/>
            <person name="Noguchi H."/>
            <person name="Minakuchi Y."/>
            <person name="Suzuki M."/>
            <person name="Kawai-Toyooka H."/>
            <person name="Smith D.R."/>
            <person name="Sparks H."/>
            <person name="Anderson J."/>
            <person name="Bakaric R."/>
            <person name="Luria V."/>
            <person name="Karger A."/>
            <person name="Kirschner M.W."/>
            <person name="Durand P.M."/>
            <person name="Michod R.E."/>
            <person name="Nozaki H."/>
            <person name="Olson B.J."/>
        </authorList>
    </citation>
    <scope>NUCLEOTIDE SEQUENCE [LARGE SCALE GENOMIC DNA]</scope>
    <source>
        <strain evidence="3">NIES-2863</strain>
    </source>
</reference>
<dbReference type="AlphaFoldDB" id="A0A150G0J1"/>
<organism evidence="2 3">
    <name type="scientific">Gonium pectorale</name>
    <name type="common">Green alga</name>
    <dbReference type="NCBI Taxonomy" id="33097"/>
    <lineage>
        <taxon>Eukaryota</taxon>
        <taxon>Viridiplantae</taxon>
        <taxon>Chlorophyta</taxon>
        <taxon>core chlorophytes</taxon>
        <taxon>Chlorophyceae</taxon>
        <taxon>CS clade</taxon>
        <taxon>Chlamydomonadales</taxon>
        <taxon>Volvocaceae</taxon>
        <taxon>Gonium</taxon>
    </lineage>
</organism>
<dbReference type="EMBL" id="LSYV01000093">
    <property type="protein sequence ID" value="KXZ43369.1"/>
    <property type="molecule type" value="Genomic_DNA"/>
</dbReference>
<dbReference type="OrthoDB" id="545815at2759"/>